<name>A0A0D2ICR4_9EURO</name>
<sequence>MRQARLPAWKRLGLKLKYANENPQPNRDSSKNGAVSAHHQQDFHNEIESQPAMVKPPRKKRKTEPTPETIPPTQSKHSASSLNNGSSTEEAWEKKLKKRVSFSADTKPIAESPITSSSKNEAKNEESPGTLKKPKKKAGRKSPQPLVQKSHRALDYLNQYRTSRSSWKFNKNRETWILKHVFSETDIPREYNMALANYIHGLQGYAARERLKTQCVDMLRKDETNGIGEDRNEDSDEAFLGRFLATLENSNERKDSEMDEDHQSWAQKMSRPRMLLWSLGLNPRAFMSSDEDDEGVESSKSTKTTESENTSGINGVKPREKKRKNRTAVIEYESSNSSSSESDSESDSDSNSDSDSDNGCSYYTGSEAAVAFRNRSREDTSGSGSL</sequence>
<evidence type="ECO:0000259" key="2">
    <source>
        <dbReference type="Pfam" id="PF10180"/>
    </source>
</evidence>
<dbReference type="GeneID" id="25298148"/>
<feature type="compositionally biased region" description="Acidic residues" evidence="1">
    <location>
        <begin position="342"/>
        <end position="356"/>
    </location>
</feature>
<dbReference type="OrthoDB" id="10261563at2759"/>
<gene>
    <name evidence="3" type="ORF">Z518_10077</name>
</gene>
<organism evidence="3 4">
    <name type="scientific">Rhinocladiella mackenziei CBS 650.93</name>
    <dbReference type="NCBI Taxonomy" id="1442369"/>
    <lineage>
        <taxon>Eukaryota</taxon>
        <taxon>Fungi</taxon>
        <taxon>Dikarya</taxon>
        <taxon>Ascomycota</taxon>
        <taxon>Pezizomycotina</taxon>
        <taxon>Eurotiomycetes</taxon>
        <taxon>Chaetothyriomycetidae</taxon>
        <taxon>Chaetothyriales</taxon>
        <taxon>Herpotrichiellaceae</taxon>
        <taxon>Rhinocladiella</taxon>
    </lineage>
</organism>
<dbReference type="PANTHER" id="PTHR22306:SF2">
    <property type="entry name" value="CHROMOSOME 7 OPEN READING FRAME 50"/>
    <property type="match status" value="1"/>
</dbReference>
<dbReference type="Pfam" id="PF10180">
    <property type="entry name" value="WKF"/>
    <property type="match status" value="1"/>
</dbReference>
<dbReference type="EMBL" id="KN847482">
    <property type="protein sequence ID" value="KIX01011.1"/>
    <property type="molecule type" value="Genomic_DNA"/>
</dbReference>
<dbReference type="Proteomes" id="UP000053617">
    <property type="component" value="Unassembled WGS sequence"/>
</dbReference>
<dbReference type="RefSeq" id="XP_013268147.1">
    <property type="nucleotide sequence ID" value="XM_013412693.1"/>
</dbReference>
<proteinExistence type="predicted"/>
<reference evidence="3 4" key="1">
    <citation type="submission" date="2015-01" db="EMBL/GenBank/DDBJ databases">
        <title>The Genome Sequence of Rhinocladiella mackenzie CBS 650.93.</title>
        <authorList>
            <consortium name="The Broad Institute Genomics Platform"/>
            <person name="Cuomo C."/>
            <person name="de Hoog S."/>
            <person name="Gorbushina A."/>
            <person name="Stielow B."/>
            <person name="Teixiera M."/>
            <person name="Abouelleil A."/>
            <person name="Chapman S.B."/>
            <person name="Priest M."/>
            <person name="Young S.K."/>
            <person name="Wortman J."/>
            <person name="Nusbaum C."/>
            <person name="Birren B."/>
        </authorList>
    </citation>
    <scope>NUCLEOTIDE SEQUENCE [LARGE SCALE GENOMIC DNA]</scope>
    <source>
        <strain evidence="3 4">CBS 650.93</strain>
    </source>
</reference>
<dbReference type="VEuPathDB" id="FungiDB:Z518_10077"/>
<dbReference type="AlphaFoldDB" id="A0A0D2ICR4"/>
<feature type="compositionally biased region" description="Polar residues" evidence="1">
    <location>
        <begin position="74"/>
        <end position="89"/>
    </location>
</feature>
<dbReference type="HOGENOM" id="CLU_045013_0_0_1"/>
<keyword evidence="4" id="KW-1185">Reference proteome</keyword>
<evidence type="ECO:0000313" key="4">
    <source>
        <dbReference type="Proteomes" id="UP000053617"/>
    </source>
</evidence>
<feature type="domain" description="WKF" evidence="2">
    <location>
        <begin position="155"/>
        <end position="217"/>
    </location>
</feature>
<protein>
    <recommendedName>
        <fullName evidence="2">WKF domain-containing protein</fullName>
    </recommendedName>
</protein>
<feature type="compositionally biased region" description="Polar residues" evidence="1">
    <location>
        <begin position="21"/>
        <end position="33"/>
    </location>
</feature>
<feature type="region of interest" description="Disordered" evidence="1">
    <location>
        <begin position="287"/>
        <end position="386"/>
    </location>
</feature>
<accession>A0A0D2ICR4</accession>
<feature type="compositionally biased region" description="Low complexity" evidence="1">
    <location>
        <begin position="298"/>
        <end position="311"/>
    </location>
</feature>
<evidence type="ECO:0000256" key="1">
    <source>
        <dbReference type="SAM" id="MobiDB-lite"/>
    </source>
</evidence>
<dbReference type="PANTHER" id="PTHR22306">
    <property type="entry name" value="CHROMOSOME 7 OPEN READING FRAME 50"/>
    <property type="match status" value="1"/>
</dbReference>
<evidence type="ECO:0000313" key="3">
    <source>
        <dbReference type="EMBL" id="KIX01011.1"/>
    </source>
</evidence>
<feature type="region of interest" description="Disordered" evidence="1">
    <location>
        <begin position="17"/>
        <end position="152"/>
    </location>
</feature>
<dbReference type="InterPro" id="IPR019327">
    <property type="entry name" value="WKF"/>
</dbReference>
<dbReference type="STRING" id="1442369.A0A0D2ICR4"/>